<evidence type="ECO:0000256" key="2">
    <source>
        <dbReference type="ARBA" id="ARBA00023125"/>
    </source>
</evidence>
<dbReference type="PANTHER" id="PTHR44688">
    <property type="entry name" value="DNA-BINDING TRANSCRIPTIONAL ACTIVATOR DEVR_DOSR"/>
    <property type="match status" value="1"/>
</dbReference>
<dbReference type="CDD" id="cd06170">
    <property type="entry name" value="LuxR_C_like"/>
    <property type="match status" value="1"/>
</dbReference>
<dbReference type="InterPro" id="IPR016032">
    <property type="entry name" value="Sig_transdc_resp-reg_C-effctor"/>
</dbReference>
<evidence type="ECO:0000259" key="6">
    <source>
        <dbReference type="PROSITE" id="PS50110"/>
    </source>
</evidence>
<reference evidence="7 8" key="1">
    <citation type="submission" date="2019-12" db="EMBL/GenBank/DDBJ databases">
        <title>Genomic-based taxomic classification of the family Erythrobacteraceae.</title>
        <authorList>
            <person name="Xu L."/>
        </authorList>
    </citation>
    <scope>NUCLEOTIDE SEQUENCE [LARGE SCALE GENOMIC DNA]</scope>
    <source>
        <strain evidence="7 8">MCCC 1K01500</strain>
    </source>
</reference>
<dbReference type="OrthoDB" id="9782655at2"/>
<dbReference type="PROSITE" id="PS50043">
    <property type="entry name" value="HTH_LUXR_2"/>
    <property type="match status" value="1"/>
</dbReference>
<dbReference type="RefSeq" id="WP_159793759.1">
    <property type="nucleotide sequence ID" value="NZ_WTYM01000033.1"/>
</dbReference>
<proteinExistence type="predicted"/>
<dbReference type="GO" id="GO:0006355">
    <property type="term" value="P:regulation of DNA-templated transcription"/>
    <property type="evidence" value="ECO:0007669"/>
    <property type="project" value="InterPro"/>
</dbReference>
<evidence type="ECO:0000259" key="5">
    <source>
        <dbReference type="PROSITE" id="PS50043"/>
    </source>
</evidence>
<evidence type="ECO:0000313" key="7">
    <source>
        <dbReference type="EMBL" id="MXO59413.1"/>
    </source>
</evidence>
<dbReference type="AlphaFoldDB" id="A0A6I4SU63"/>
<dbReference type="SMART" id="SM00421">
    <property type="entry name" value="HTH_LUXR"/>
    <property type="match status" value="1"/>
</dbReference>
<dbReference type="PROSITE" id="PS00622">
    <property type="entry name" value="HTH_LUXR_1"/>
    <property type="match status" value="1"/>
</dbReference>
<comment type="caution">
    <text evidence="4">Lacks conserved residue(s) required for the propagation of feature annotation.</text>
</comment>
<keyword evidence="2" id="KW-0238">DNA-binding</keyword>
<dbReference type="Gene3D" id="1.10.10.10">
    <property type="entry name" value="Winged helix-like DNA-binding domain superfamily/Winged helix DNA-binding domain"/>
    <property type="match status" value="1"/>
</dbReference>
<gene>
    <name evidence="7" type="ORF">GRI89_07650</name>
</gene>
<dbReference type="PROSITE" id="PS50110">
    <property type="entry name" value="RESPONSE_REGULATORY"/>
    <property type="match status" value="1"/>
</dbReference>
<comment type="caution">
    <text evidence="7">The sequence shown here is derived from an EMBL/GenBank/DDBJ whole genome shotgun (WGS) entry which is preliminary data.</text>
</comment>
<sequence>MEKRITLHIVDGNMRSRAEQARTAFALGHHAEVYDDLDELLAHPPKSGVLVVRQRTLDQSLSDLLDRLGEYGIWLPVIVCAPEPLLERVVQAIKQGALDYLQLPLEANQLSRSLSTVMREARSHSAARRRLIHARGKVASLSRREREVLEWLSEGSSNKLIARELAISPRTVEIHRANMMTKLGAGHAAEAVRMWIEARLEHSITLPDLTIEEARRDFAGERDRHERMAALRRLAKQA</sequence>
<dbReference type="InterPro" id="IPR036388">
    <property type="entry name" value="WH-like_DNA-bd_sf"/>
</dbReference>
<dbReference type="SUPFAM" id="SSF52172">
    <property type="entry name" value="CheY-like"/>
    <property type="match status" value="1"/>
</dbReference>
<evidence type="ECO:0000313" key="8">
    <source>
        <dbReference type="Proteomes" id="UP000433652"/>
    </source>
</evidence>
<keyword evidence="8" id="KW-1185">Reference proteome</keyword>
<dbReference type="InterPro" id="IPR001789">
    <property type="entry name" value="Sig_transdc_resp-reg_receiver"/>
</dbReference>
<dbReference type="PRINTS" id="PR00038">
    <property type="entry name" value="HTHLUXR"/>
</dbReference>
<evidence type="ECO:0000256" key="1">
    <source>
        <dbReference type="ARBA" id="ARBA00023015"/>
    </source>
</evidence>
<feature type="domain" description="Response regulatory" evidence="6">
    <location>
        <begin position="6"/>
        <end position="118"/>
    </location>
</feature>
<protein>
    <submittedName>
        <fullName evidence="7">Helix-turn-helix transcriptional regulator</fullName>
    </submittedName>
</protein>
<dbReference type="Gene3D" id="3.40.50.2300">
    <property type="match status" value="1"/>
</dbReference>
<dbReference type="GO" id="GO:0003677">
    <property type="term" value="F:DNA binding"/>
    <property type="evidence" value="ECO:0007669"/>
    <property type="project" value="UniProtKB-KW"/>
</dbReference>
<keyword evidence="3" id="KW-0804">Transcription</keyword>
<dbReference type="SUPFAM" id="SSF46894">
    <property type="entry name" value="C-terminal effector domain of the bipartite response regulators"/>
    <property type="match status" value="1"/>
</dbReference>
<organism evidence="7 8">
    <name type="scientific">Croceibacterium salegens</name>
    <dbReference type="NCBI Taxonomy" id="1737568"/>
    <lineage>
        <taxon>Bacteria</taxon>
        <taxon>Pseudomonadati</taxon>
        <taxon>Pseudomonadota</taxon>
        <taxon>Alphaproteobacteria</taxon>
        <taxon>Sphingomonadales</taxon>
        <taxon>Erythrobacteraceae</taxon>
        <taxon>Croceibacterium</taxon>
    </lineage>
</organism>
<name>A0A6I4SU63_9SPHN</name>
<dbReference type="InterPro" id="IPR000792">
    <property type="entry name" value="Tscrpt_reg_LuxR_C"/>
</dbReference>
<dbReference type="Pfam" id="PF00196">
    <property type="entry name" value="GerE"/>
    <property type="match status" value="1"/>
</dbReference>
<dbReference type="PANTHER" id="PTHR44688:SF16">
    <property type="entry name" value="DNA-BINDING TRANSCRIPTIONAL ACTIVATOR DEVR_DOSR"/>
    <property type="match status" value="1"/>
</dbReference>
<dbReference type="Proteomes" id="UP000433652">
    <property type="component" value="Unassembled WGS sequence"/>
</dbReference>
<feature type="domain" description="HTH luxR-type" evidence="5">
    <location>
        <begin position="134"/>
        <end position="199"/>
    </location>
</feature>
<dbReference type="GO" id="GO:0000160">
    <property type="term" value="P:phosphorelay signal transduction system"/>
    <property type="evidence" value="ECO:0007669"/>
    <property type="project" value="InterPro"/>
</dbReference>
<keyword evidence="1" id="KW-0805">Transcription regulation</keyword>
<dbReference type="EMBL" id="WTYM01000033">
    <property type="protein sequence ID" value="MXO59413.1"/>
    <property type="molecule type" value="Genomic_DNA"/>
</dbReference>
<evidence type="ECO:0000256" key="3">
    <source>
        <dbReference type="ARBA" id="ARBA00023163"/>
    </source>
</evidence>
<evidence type="ECO:0000256" key="4">
    <source>
        <dbReference type="PROSITE-ProRule" id="PRU00169"/>
    </source>
</evidence>
<accession>A0A6I4SU63</accession>
<dbReference type="InterPro" id="IPR011006">
    <property type="entry name" value="CheY-like_superfamily"/>
</dbReference>